<feature type="transmembrane region" description="Helical" evidence="1">
    <location>
        <begin position="46"/>
        <end position="63"/>
    </location>
</feature>
<organism evidence="2 3">
    <name type="scientific">Planococcus versutus</name>
    <dbReference type="NCBI Taxonomy" id="1302659"/>
    <lineage>
        <taxon>Bacteria</taxon>
        <taxon>Bacillati</taxon>
        <taxon>Bacillota</taxon>
        <taxon>Bacilli</taxon>
        <taxon>Bacillales</taxon>
        <taxon>Caryophanaceae</taxon>
        <taxon>Planococcus</taxon>
    </lineage>
</organism>
<keyword evidence="1" id="KW-1133">Transmembrane helix</keyword>
<name>A0A1B1S1R4_9BACL</name>
<keyword evidence="3" id="KW-1185">Reference proteome</keyword>
<keyword evidence="1" id="KW-0812">Transmembrane</keyword>
<dbReference type="Proteomes" id="UP000053354">
    <property type="component" value="Chromosome"/>
</dbReference>
<feature type="transmembrane region" description="Helical" evidence="1">
    <location>
        <begin position="6"/>
        <end position="26"/>
    </location>
</feature>
<accession>A0A1B1S1R4</accession>
<evidence type="ECO:0000256" key="1">
    <source>
        <dbReference type="SAM" id="Phobius"/>
    </source>
</evidence>
<dbReference type="AlphaFoldDB" id="A0A1B1S1R4"/>
<dbReference type="EMBL" id="CP016540">
    <property type="protein sequence ID" value="ANU27137.1"/>
    <property type="molecule type" value="Genomic_DNA"/>
</dbReference>
<dbReference type="KEGG" id="pll:I858_009060"/>
<protein>
    <submittedName>
        <fullName evidence="2">Uncharacterized protein</fullName>
    </submittedName>
</protein>
<feature type="transmembrane region" description="Helical" evidence="1">
    <location>
        <begin position="96"/>
        <end position="113"/>
    </location>
</feature>
<dbReference type="OrthoDB" id="2881422at2"/>
<sequence>MSTDTDSLVTFLIAFGIPITMMAWAYFKMNATDRQSVKSDFASPKFLLSMGSFAFGVFLIEFSDTFSISVLKTVGLVLLIVGGIGSSAVTWKTSKVRSLLLLALFSIMVYFHIS</sequence>
<reference evidence="2" key="1">
    <citation type="submission" date="2016-10" db="EMBL/GenBank/DDBJ databases">
        <authorList>
            <person name="See-Too W.S."/>
        </authorList>
    </citation>
    <scope>NUCLEOTIDE SEQUENCE</scope>
    <source>
        <strain evidence="2">L10.15</strain>
    </source>
</reference>
<dbReference type="RefSeq" id="WP_049693659.1">
    <property type="nucleotide sequence ID" value="NZ_CP016540.2"/>
</dbReference>
<feature type="transmembrane region" description="Helical" evidence="1">
    <location>
        <begin position="69"/>
        <end position="89"/>
    </location>
</feature>
<dbReference type="STRING" id="1302659.I858_009060"/>
<proteinExistence type="predicted"/>
<evidence type="ECO:0000313" key="3">
    <source>
        <dbReference type="Proteomes" id="UP000053354"/>
    </source>
</evidence>
<evidence type="ECO:0000313" key="2">
    <source>
        <dbReference type="EMBL" id="ANU27137.1"/>
    </source>
</evidence>
<gene>
    <name evidence="2" type="ORF">I858_009060</name>
</gene>
<keyword evidence="1" id="KW-0472">Membrane</keyword>